<dbReference type="AlphaFoldDB" id="A0A4Y7SQ69"/>
<sequence>MDIFAKMRTGRLDAEPAPKPQPKRPANIWATMGAGVAVHASTSRPRSVITSSSSQPSTVLPPSSTHPSTVTDPGSEDEDMLDGEKGIDGGQEEEDDEEEEEEDDDHTRSSMADEVTDGNFHQSRQSPTFNQANPPRLSDRWDQAFVQNNPEEARIVSIEIFNLHIMHLRWTYRCLLAHYNHCVQIRNAIYRQAATLERAIFARNMTETLRRRPVHERWQATERQQ</sequence>
<comment type="caution">
    <text evidence="2">The sequence shown here is derived from an EMBL/GenBank/DDBJ whole genome shotgun (WGS) entry which is preliminary data.</text>
</comment>
<evidence type="ECO:0000256" key="1">
    <source>
        <dbReference type="SAM" id="MobiDB-lite"/>
    </source>
</evidence>
<gene>
    <name evidence="2" type="ORF">FA13DRAFT_1797722</name>
</gene>
<organism evidence="2 3">
    <name type="scientific">Coprinellus micaceus</name>
    <name type="common">Glistening ink-cap mushroom</name>
    <name type="synonym">Coprinus micaceus</name>
    <dbReference type="NCBI Taxonomy" id="71717"/>
    <lineage>
        <taxon>Eukaryota</taxon>
        <taxon>Fungi</taxon>
        <taxon>Dikarya</taxon>
        <taxon>Basidiomycota</taxon>
        <taxon>Agaricomycotina</taxon>
        <taxon>Agaricomycetes</taxon>
        <taxon>Agaricomycetidae</taxon>
        <taxon>Agaricales</taxon>
        <taxon>Agaricineae</taxon>
        <taxon>Psathyrellaceae</taxon>
        <taxon>Coprinellus</taxon>
    </lineage>
</organism>
<proteinExistence type="predicted"/>
<name>A0A4Y7SQ69_COPMI</name>
<dbReference type="OrthoDB" id="3121264at2759"/>
<keyword evidence="3" id="KW-1185">Reference proteome</keyword>
<evidence type="ECO:0000313" key="2">
    <source>
        <dbReference type="EMBL" id="TEB23861.1"/>
    </source>
</evidence>
<feature type="compositionally biased region" description="Acidic residues" evidence="1">
    <location>
        <begin position="90"/>
        <end position="104"/>
    </location>
</feature>
<dbReference type="Proteomes" id="UP000298030">
    <property type="component" value="Unassembled WGS sequence"/>
</dbReference>
<accession>A0A4Y7SQ69</accession>
<evidence type="ECO:0000313" key="3">
    <source>
        <dbReference type="Proteomes" id="UP000298030"/>
    </source>
</evidence>
<feature type="region of interest" description="Disordered" evidence="1">
    <location>
        <begin position="1"/>
        <end position="137"/>
    </location>
</feature>
<reference evidence="2 3" key="1">
    <citation type="journal article" date="2019" name="Nat. Ecol. Evol.">
        <title>Megaphylogeny resolves global patterns of mushroom evolution.</title>
        <authorList>
            <person name="Varga T."/>
            <person name="Krizsan K."/>
            <person name="Foldi C."/>
            <person name="Dima B."/>
            <person name="Sanchez-Garcia M."/>
            <person name="Sanchez-Ramirez S."/>
            <person name="Szollosi G.J."/>
            <person name="Szarkandi J.G."/>
            <person name="Papp V."/>
            <person name="Albert L."/>
            <person name="Andreopoulos W."/>
            <person name="Angelini C."/>
            <person name="Antonin V."/>
            <person name="Barry K.W."/>
            <person name="Bougher N.L."/>
            <person name="Buchanan P."/>
            <person name="Buyck B."/>
            <person name="Bense V."/>
            <person name="Catcheside P."/>
            <person name="Chovatia M."/>
            <person name="Cooper J."/>
            <person name="Damon W."/>
            <person name="Desjardin D."/>
            <person name="Finy P."/>
            <person name="Geml J."/>
            <person name="Haridas S."/>
            <person name="Hughes K."/>
            <person name="Justo A."/>
            <person name="Karasinski D."/>
            <person name="Kautmanova I."/>
            <person name="Kiss B."/>
            <person name="Kocsube S."/>
            <person name="Kotiranta H."/>
            <person name="LaButti K.M."/>
            <person name="Lechner B.E."/>
            <person name="Liimatainen K."/>
            <person name="Lipzen A."/>
            <person name="Lukacs Z."/>
            <person name="Mihaltcheva S."/>
            <person name="Morgado L.N."/>
            <person name="Niskanen T."/>
            <person name="Noordeloos M.E."/>
            <person name="Ohm R.A."/>
            <person name="Ortiz-Santana B."/>
            <person name="Ovrebo C."/>
            <person name="Racz N."/>
            <person name="Riley R."/>
            <person name="Savchenko A."/>
            <person name="Shiryaev A."/>
            <person name="Soop K."/>
            <person name="Spirin V."/>
            <person name="Szebenyi C."/>
            <person name="Tomsovsky M."/>
            <person name="Tulloss R.E."/>
            <person name="Uehling J."/>
            <person name="Grigoriev I.V."/>
            <person name="Vagvolgyi C."/>
            <person name="Papp T."/>
            <person name="Martin F.M."/>
            <person name="Miettinen O."/>
            <person name="Hibbett D.S."/>
            <person name="Nagy L.G."/>
        </authorList>
    </citation>
    <scope>NUCLEOTIDE SEQUENCE [LARGE SCALE GENOMIC DNA]</scope>
    <source>
        <strain evidence="2 3">FP101781</strain>
    </source>
</reference>
<feature type="compositionally biased region" description="Polar residues" evidence="1">
    <location>
        <begin position="119"/>
        <end position="133"/>
    </location>
</feature>
<protein>
    <submittedName>
        <fullName evidence="2">Uncharacterized protein</fullName>
    </submittedName>
</protein>
<feature type="compositionally biased region" description="Low complexity" evidence="1">
    <location>
        <begin position="41"/>
        <end position="65"/>
    </location>
</feature>
<dbReference type="EMBL" id="QPFP01000073">
    <property type="protein sequence ID" value="TEB23861.1"/>
    <property type="molecule type" value="Genomic_DNA"/>
</dbReference>